<feature type="transmembrane region" description="Helical" evidence="8">
    <location>
        <begin position="226"/>
        <end position="244"/>
    </location>
</feature>
<name>A0A4Q9FHV7_9FLAO</name>
<dbReference type="InterPro" id="IPR028362">
    <property type="entry name" value="AlgI"/>
</dbReference>
<keyword evidence="4 8" id="KW-0812">Transmembrane</keyword>
<reference evidence="9 10" key="1">
    <citation type="submission" date="2019-02" db="EMBL/GenBank/DDBJ databases">
        <title>Hyunsoonleella sp., isolated from marine sediment.</title>
        <authorList>
            <person name="Liu B.-T."/>
        </authorList>
    </citation>
    <scope>NUCLEOTIDE SEQUENCE [LARGE SCALE GENOMIC DNA]</scope>
    <source>
        <strain evidence="9 10">T58</strain>
    </source>
</reference>
<dbReference type="GO" id="GO:0005886">
    <property type="term" value="C:plasma membrane"/>
    <property type="evidence" value="ECO:0007669"/>
    <property type="project" value="UniProtKB-SubCell"/>
</dbReference>
<evidence type="ECO:0000256" key="1">
    <source>
        <dbReference type="ARBA" id="ARBA00004651"/>
    </source>
</evidence>
<dbReference type="PANTHER" id="PTHR13285">
    <property type="entry name" value="ACYLTRANSFERASE"/>
    <property type="match status" value="1"/>
</dbReference>
<evidence type="ECO:0000256" key="4">
    <source>
        <dbReference type="ARBA" id="ARBA00022692"/>
    </source>
</evidence>
<evidence type="ECO:0000256" key="6">
    <source>
        <dbReference type="ARBA" id="ARBA00023136"/>
    </source>
</evidence>
<protein>
    <submittedName>
        <fullName evidence="9">MBOAT family protein</fullName>
    </submittedName>
</protein>
<feature type="transmembrane region" description="Helical" evidence="8">
    <location>
        <begin position="5"/>
        <end position="23"/>
    </location>
</feature>
<dbReference type="GO" id="GO:0016746">
    <property type="term" value="F:acyltransferase activity"/>
    <property type="evidence" value="ECO:0007669"/>
    <property type="project" value="UniProtKB-KW"/>
</dbReference>
<comment type="subcellular location">
    <subcellularLocation>
        <location evidence="1">Cell membrane</location>
        <topology evidence="1">Multi-pass membrane protein</topology>
    </subcellularLocation>
</comment>
<dbReference type="AlphaFoldDB" id="A0A4Q9FHV7"/>
<dbReference type="InterPro" id="IPR051085">
    <property type="entry name" value="MB_O-acyltransferase"/>
</dbReference>
<evidence type="ECO:0000256" key="7">
    <source>
        <dbReference type="PIRNR" id="PIRNR016636"/>
    </source>
</evidence>
<feature type="transmembrane region" description="Helical" evidence="8">
    <location>
        <begin position="117"/>
        <end position="139"/>
    </location>
</feature>
<sequence length="482" mass="55996">MLFNSFEFVVFFVIVFSLYYKSYNNLKFQNTLLLISSYVFYGWWDWRFLSLILISSVSDYIIGKAIDENSNKIQRKRLLILSLFINLGILGFFKYYNFFTESFTDFIALFGFESNPLLLKIVLPVGISFYTFQTMSYTIDIYRGKMNSNKNLLQFMTFVSFFPQLVAGPIERASHLLPQFNKKRKFDVFEFKEGAKQALWGLFKKIVIADNCAFYANQIFENSDSYPGSVLVIGVIFFAFQIYGDFSGYSDIAIGISRMMGIDLMQNFKSPYLAENIQDFWRRWHISLSTWFRDYVYIPLGGSKVDSSLRRSLNIIITFTVSGFWHGANWTFIIWGALHSLFYFIQTAYSKNLNTVKILPASLVKVFNITITFIAVTFAWIFFRAESFTHAISYISEIASSTILVNPLSYFKEMGSSIQPIIIVISLIYLSVFEIANRNASYSFQVGHYRTPVKTLIYCSLLLLLIFFRATNGAQEFIYFQF</sequence>
<accession>A0A4Q9FHV7</accession>
<feature type="transmembrane region" description="Helical" evidence="8">
    <location>
        <begin position="417"/>
        <end position="436"/>
    </location>
</feature>
<feature type="transmembrane region" description="Helical" evidence="8">
    <location>
        <begin position="78"/>
        <end position="97"/>
    </location>
</feature>
<proteinExistence type="inferred from homology"/>
<keyword evidence="7" id="KW-0012">Acyltransferase</keyword>
<gene>
    <name evidence="9" type="ORF">EYD45_01210</name>
</gene>
<dbReference type="InterPro" id="IPR004299">
    <property type="entry name" value="MBOAT_fam"/>
</dbReference>
<dbReference type="PIRSF" id="PIRSF500217">
    <property type="entry name" value="AlgI"/>
    <property type="match status" value="1"/>
</dbReference>
<dbReference type="Pfam" id="PF03062">
    <property type="entry name" value="MBOAT"/>
    <property type="match status" value="1"/>
</dbReference>
<dbReference type="EMBL" id="SIRT01000001">
    <property type="protein sequence ID" value="TBN06531.1"/>
    <property type="molecule type" value="Genomic_DNA"/>
</dbReference>
<dbReference type="OrthoDB" id="9805788at2"/>
<keyword evidence="6 7" id="KW-0472">Membrane</keyword>
<keyword evidence="7" id="KW-0808">Transferase</keyword>
<dbReference type="Proteomes" id="UP000291142">
    <property type="component" value="Unassembled WGS sequence"/>
</dbReference>
<evidence type="ECO:0000256" key="5">
    <source>
        <dbReference type="ARBA" id="ARBA00022989"/>
    </source>
</evidence>
<feature type="transmembrane region" description="Helical" evidence="8">
    <location>
        <begin position="456"/>
        <end position="474"/>
    </location>
</feature>
<feature type="transmembrane region" description="Helical" evidence="8">
    <location>
        <begin position="313"/>
        <end position="338"/>
    </location>
</feature>
<keyword evidence="3 7" id="KW-1003">Cell membrane</keyword>
<evidence type="ECO:0000256" key="8">
    <source>
        <dbReference type="SAM" id="Phobius"/>
    </source>
</evidence>
<comment type="similarity">
    <text evidence="2 7">Belongs to the membrane-bound acyltransferase family.</text>
</comment>
<comment type="caution">
    <text evidence="9">The sequence shown here is derived from an EMBL/GenBank/DDBJ whole genome shotgun (WGS) entry which is preliminary data.</text>
</comment>
<organism evidence="9 10">
    <name type="scientific">Hyunsoonleella flava</name>
    <dbReference type="NCBI Taxonomy" id="2527939"/>
    <lineage>
        <taxon>Bacteria</taxon>
        <taxon>Pseudomonadati</taxon>
        <taxon>Bacteroidota</taxon>
        <taxon>Flavobacteriia</taxon>
        <taxon>Flavobacteriales</taxon>
        <taxon>Flavobacteriaceae</taxon>
    </lineage>
</organism>
<evidence type="ECO:0000313" key="10">
    <source>
        <dbReference type="Proteomes" id="UP000291142"/>
    </source>
</evidence>
<dbReference type="GO" id="GO:0042121">
    <property type="term" value="P:alginic acid biosynthetic process"/>
    <property type="evidence" value="ECO:0007669"/>
    <property type="project" value="InterPro"/>
</dbReference>
<dbReference type="PANTHER" id="PTHR13285:SF18">
    <property type="entry name" value="PROTEIN-CYSTEINE N-PALMITOYLTRANSFERASE RASP"/>
    <property type="match status" value="1"/>
</dbReference>
<evidence type="ECO:0000256" key="3">
    <source>
        <dbReference type="ARBA" id="ARBA00022475"/>
    </source>
</evidence>
<dbReference type="RefSeq" id="WP_130962518.1">
    <property type="nucleotide sequence ID" value="NZ_SIRT01000001.1"/>
</dbReference>
<keyword evidence="5 8" id="KW-1133">Transmembrane helix</keyword>
<dbReference type="InterPro" id="IPR024194">
    <property type="entry name" value="Ac/AlaTfrase_AlgI/DltB"/>
</dbReference>
<feature type="transmembrane region" description="Helical" evidence="8">
    <location>
        <begin position="43"/>
        <end position="66"/>
    </location>
</feature>
<evidence type="ECO:0000313" key="9">
    <source>
        <dbReference type="EMBL" id="TBN06531.1"/>
    </source>
</evidence>
<evidence type="ECO:0000256" key="2">
    <source>
        <dbReference type="ARBA" id="ARBA00010323"/>
    </source>
</evidence>
<feature type="transmembrane region" description="Helical" evidence="8">
    <location>
        <begin position="358"/>
        <end position="382"/>
    </location>
</feature>
<dbReference type="PIRSF" id="PIRSF016636">
    <property type="entry name" value="AlgI_DltB"/>
    <property type="match status" value="1"/>
</dbReference>
<keyword evidence="10" id="KW-1185">Reference proteome</keyword>